<evidence type="ECO:0000259" key="7">
    <source>
        <dbReference type="Pfam" id="PF01490"/>
    </source>
</evidence>
<feature type="transmembrane region" description="Helical" evidence="6">
    <location>
        <begin position="463"/>
        <end position="485"/>
    </location>
</feature>
<reference evidence="8 9" key="1">
    <citation type="submission" date="2017-07" db="EMBL/GenBank/DDBJ databases">
        <title>An improved, manually edited Actinidia chinensis var. chinensis (kiwifruit) genome highlights the challenges associated with draft genomes and gene prediction in plants.</title>
        <authorList>
            <person name="Pilkington S."/>
            <person name="Crowhurst R."/>
            <person name="Hilario E."/>
            <person name="Nardozza S."/>
            <person name="Fraser L."/>
            <person name="Peng Y."/>
            <person name="Gunaseelan K."/>
            <person name="Simpson R."/>
            <person name="Tahir J."/>
            <person name="Deroles S."/>
            <person name="Templeton K."/>
            <person name="Luo Z."/>
            <person name="Davy M."/>
            <person name="Cheng C."/>
            <person name="Mcneilage M."/>
            <person name="Scaglione D."/>
            <person name="Liu Y."/>
            <person name="Zhang Q."/>
            <person name="Datson P."/>
            <person name="De Silva N."/>
            <person name="Gardiner S."/>
            <person name="Bassett H."/>
            <person name="Chagne D."/>
            <person name="Mccallum J."/>
            <person name="Dzierzon H."/>
            <person name="Deng C."/>
            <person name="Wang Y.-Y."/>
            <person name="Barron N."/>
            <person name="Manako K."/>
            <person name="Bowen J."/>
            <person name="Foster T."/>
            <person name="Erridge Z."/>
            <person name="Tiffin H."/>
            <person name="Waite C."/>
            <person name="Davies K."/>
            <person name="Grierson E."/>
            <person name="Laing W."/>
            <person name="Kirk R."/>
            <person name="Chen X."/>
            <person name="Wood M."/>
            <person name="Montefiori M."/>
            <person name="Brummell D."/>
            <person name="Schwinn K."/>
            <person name="Catanach A."/>
            <person name="Fullerton C."/>
            <person name="Li D."/>
            <person name="Meiyalaghan S."/>
            <person name="Nieuwenhuizen N."/>
            <person name="Read N."/>
            <person name="Prakash R."/>
            <person name="Hunter D."/>
            <person name="Zhang H."/>
            <person name="Mckenzie M."/>
            <person name="Knabel M."/>
            <person name="Harris A."/>
            <person name="Allan A."/>
            <person name="Chen A."/>
            <person name="Janssen B."/>
            <person name="Plunkett B."/>
            <person name="Dwamena C."/>
            <person name="Voogd C."/>
            <person name="Leif D."/>
            <person name="Lafferty D."/>
            <person name="Souleyre E."/>
            <person name="Varkonyi-Gasic E."/>
            <person name="Gambi F."/>
            <person name="Hanley J."/>
            <person name="Yao J.-L."/>
            <person name="Cheung J."/>
            <person name="David K."/>
            <person name="Warren B."/>
            <person name="Marsh K."/>
            <person name="Snowden K."/>
            <person name="Lin-Wang K."/>
            <person name="Brian L."/>
            <person name="Martinez-Sanchez M."/>
            <person name="Wang M."/>
            <person name="Ileperuma N."/>
            <person name="Macnee N."/>
            <person name="Campin R."/>
            <person name="Mcatee P."/>
            <person name="Drummond R."/>
            <person name="Espley R."/>
            <person name="Ireland H."/>
            <person name="Wu R."/>
            <person name="Atkinson R."/>
            <person name="Karunairetnam S."/>
            <person name="Bulley S."/>
            <person name="Chunkath S."/>
            <person name="Hanley Z."/>
            <person name="Storey R."/>
            <person name="Thrimawithana A."/>
            <person name="Thomson S."/>
            <person name="David C."/>
            <person name="Testolin R."/>
        </authorList>
    </citation>
    <scope>NUCLEOTIDE SEQUENCE [LARGE SCALE GENOMIC DNA]</scope>
    <source>
        <strain evidence="9">cv. Red5</strain>
        <tissue evidence="8">Young leaf</tissue>
    </source>
</reference>
<accession>A0A2R6QFX7</accession>
<evidence type="ECO:0000256" key="3">
    <source>
        <dbReference type="ARBA" id="ARBA00022970"/>
    </source>
</evidence>
<dbReference type="STRING" id="1590841.A0A2R6QFX7"/>
<keyword evidence="9" id="KW-1185">Reference proteome</keyword>
<feature type="transmembrane region" description="Helical" evidence="6">
    <location>
        <begin position="272"/>
        <end position="292"/>
    </location>
</feature>
<feature type="transmembrane region" description="Helical" evidence="6">
    <location>
        <begin position="430"/>
        <end position="451"/>
    </location>
</feature>
<keyword evidence="5 6" id="KW-0472">Membrane</keyword>
<proteinExistence type="predicted"/>
<feature type="transmembrane region" description="Helical" evidence="6">
    <location>
        <begin position="161"/>
        <end position="184"/>
    </location>
</feature>
<feature type="transmembrane region" description="Helical" evidence="6">
    <location>
        <begin position="401"/>
        <end position="424"/>
    </location>
</feature>
<dbReference type="InParanoid" id="A0A2R6QFX7"/>
<feature type="transmembrane region" description="Helical" evidence="6">
    <location>
        <begin position="105"/>
        <end position="130"/>
    </location>
</feature>
<dbReference type="GO" id="GO:0015179">
    <property type="term" value="F:L-amino acid transmembrane transporter activity"/>
    <property type="evidence" value="ECO:0007669"/>
    <property type="project" value="TreeGrafter"/>
</dbReference>
<feature type="transmembrane region" description="Helical" evidence="6">
    <location>
        <begin position="359"/>
        <end position="380"/>
    </location>
</feature>
<feature type="transmembrane region" description="Helical" evidence="6">
    <location>
        <begin position="79"/>
        <end position="99"/>
    </location>
</feature>
<reference evidence="9" key="2">
    <citation type="journal article" date="2018" name="BMC Genomics">
        <title>A manually annotated Actinidia chinensis var. chinensis (kiwifruit) genome highlights the challenges associated with draft genomes and gene prediction in plants.</title>
        <authorList>
            <person name="Pilkington S.M."/>
            <person name="Crowhurst R."/>
            <person name="Hilario E."/>
            <person name="Nardozza S."/>
            <person name="Fraser L."/>
            <person name="Peng Y."/>
            <person name="Gunaseelan K."/>
            <person name="Simpson R."/>
            <person name="Tahir J."/>
            <person name="Deroles S.C."/>
            <person name="Templeton K."/>
            <person name="Luo Z."/>
            <person name="Davy M."/>
            <person name="Cheng C."/>
            <person name="McNeilage M."/>
            <person name="Scaglione D."/>
            <person name="Liu Y."/>
            <person name="Zhang Q."/>
            <person name="Datson P."/>
            <person name="De Silva N."/>
            <person name="Gardiner S.E."/>
            <person name="Bassett H."/>
            <person name="Chagne D."/>
            <person name="McCallum J."/>
            <person name="Dzierzon H."/>
            <person name="Deng C."/>
            <person name="Wang Y.Y."/>
            <person name="Barron L."/>
            <person name="Manako K."/>
            <person name="Bowen J."/>
            <person name="Foster T.M."/>
            <person name="Erridge Z.A."/>
            <person name="Tiffin H."/>
            <person name="Waite C.N."/>
            <person name="Davies K.M."/>
            <person name="Grierson E.P."/>
            <person name="Laing W.A."/>
            <person name="Kirk R."/>
            <person name="Chen X."/>
            <person name="Wood M."/>
            <person name="Montefiori M."/>
            <person name="Brummell D.A."/>
            <person name="Schwinn K.E."/>
            <person name="Catanach A."/>
            <person name="Fullerton C."/>
            <person name="Li D."/>
            <person name="Meiyalaghan S."/>
            <person name="Nieuwenhuizen N."/>
            <person name="Read N."/>
            <person name="Prakash R."/>
            <person name="Hunter D."/>
            <person name="Zhang H."/>
            <person name="McKenzie M."/>
            <person name="Knabel M."/>
            <person name="Harris A."/>
            <person name="Allan A.C."/>
            <person name="Gleave A."/>
            <person name="Chen A."/>
            <person name="Janssen B.J."/>
            <person name="Plunkett B."/>
            <person name="Ampomah-Dwamena C."/>
            <person name="Voogd C."/>
            <person name="Leif D."/>
            <person name="Lafferty D."/>
            <person name="Souleyre E.J.F."/>
            <person name="Varkonyi-Gasic E."/>
            <person name="Gambi F."/>
            <person name="Hanley J."/>
            <person name="Yao J.L."/>
            <person name="Cheung J."/>
            <person name="David K.M."/>
            <person name="Warren B."/>
            <person name="Marsh K."/>
            <person name="Snowden K.C."/>
            <person name="Lin-Wang K."/>
            <person name="Brian L."/>
            <person name="Martinez-Sanchez M."/>
            <person name="Wang M."/>
            <person name="Ileperuma N."/>
            <person name="Macnee N."/>
            <person name="Campin R."/>
            <person name="McAtee P."/>
            <person name="Drummond R.S.M."/>
            <person name="Espley R.V."/>
            <person name="Ireland H.S."/>
            <person name="Wu R."/>
            <person name="Atkinson R.G."/>
            <person name="Karunairetnam S."/>
            <person name="Bulley S."/>
            <person name="Chunkath S."/>
            <person name="Hanley Z."/>
            <person name="Storey R."/>
            <person name="Thrimawithana A.H."/>
            <person name="Thomson S."/>
            <person name="David C."/>
            <person name="Testolin R."/>
            <person name="Huang H."/>
            <person name="Hellens R.P."/>
            <person name="Schaffer R.J."/>
        </authorList>
    </citation>
    <scope>NUCLEOTIDE SEQUENCE [LARGE SCALE GENOMIC DNA]</scope>
    <source>
        <strain evidence="9">cv. Red5</strain>
    </source>
</reference>
<dbReference type="PANTHER" id="PTHR22950:SF515">
    <property type="entry name" value="AMINO ACID TRANSPORTER AVT6E"/>
    <property type="match status" value="1"/>
</dbReference>
<dbReference type="AlphaFoldDB" id="A0A2R6QFX7"/>
<feature type="transmembrane region" description="Helical" evidence="6">
    <location>
        <begin position="705"/>
        <end position="728"/>
    </location>
</feature>
<evidence type="ECO:0000256" key="5">
    <source>
        <dbReference type="ARBA" id="ARBA00023136"/>
    </source>
</evidence>
<feature type="transmembrane region" description="Helical" evidence="6">
    <location>
        <begin position="313"/>
        <end position="333"/>
    </location>
</feature>
<feature type="transmembrane region" description="Helical" evidence="6">
    <location>
        <begin position="536"/>
        <end position="556"/>
    </location>
</feature>
<feature type="transmembrane region" description="Helical" evidence="6">
    <location>
        <begin position="505"/>
        <end position="524"/>
    </location>
</feature>
<evidence type="ECO:0000256" key="1">
    <source>
        <dbReference type="ARBA" id="ARBA00004141"/>
    </source>
</evidence>
<feature type="transmembrane region" description="Helical" evidence="6">
    <location>
        <begin position="232"/>
        <end position="252"/>
    </location>
</feature>
<dbReference type="Pfam" id="PF01490">
    <property type="entry name" value="Aa_trans"/>
    <property type="match status" value="2"/>
</dbReference>
<dbReference type="InterPro" id="IPR013057">
    <property type="entry name" value="AA_transpt_TM"/>
</dbReference>
<gene>
    <name evidence="8" type="ORF">CEY00_Acc17885</name>
</gene>
<evidence type="ECO:0000313" key="9">
    <source>
        <dbReference type="Proteomes" id="UP000241394"/>
    </source>
</evidence>
<comment type="caution">
    <text evidence="8">The sequence shown here is derived from an EMBL/GenBank/DDBJ whole genome shotgun (WGS) entry which is preliminary data.</text>
</comment>
<feature type="domain" description="Amino acid transporter transmembrane" evidence="7">
    <location>
        <begin position="79"/>
        <end position="481"/>
    </location>
</feature>
<comment type="subcellular location">
    <subcellularLocation>
        <location evidence="1">Membrane</location>
        <topology evidence="1">Multi-pass membrane protein</topology>
    </subcellularLocation>
</comment>
<dbReference type="OrthoDB" id="28208at2759"/>
<keyword evidence="3" id="KW-0029">Amino-acid transport</keyword>
<feature type="transmembrane region" description="Helical" evidence="6">
    <location>
        <begin position="204"/>
        <end position="220"/>
    </location>
</feature>
<keyword evidence="4 6" id="KW-1133">Transmembrane helix</keyword>
<dbReference type="Gramene" id="PSS07537">
    <property type="protein sequence ID" value="PSS07537"/>
    <property type="gene ID" value="CEY00_Acc17885"/>
</dbReference>
<feature type="transmembrane region" description="Helical" evidence="6">
    <location>
        <begin position="617"/>
        <end position="637"/>
    </location>
</feature>
<evidence type="ECO:0000256" key="6">
    <source>
        <dbReference type="SAM" id="Phobius"/>
    </source>
</evidence>
<dbReference type="EMBL" id="NKQK01000016">
    <property type="protein sequence ID" value="PSS07537.1"/>
    <property type="molecule type" value="Genomic_DNA"/>
</dbReference>
<dbReference type="FunCoup" id="A0A2R6QFX7">
    <property type="interactions" value="1674"/>
</dbReference>
<organism evidence="8 9">
    <name type="scientific">Actinidia chinensis var. chinensis</name>
    <name type="common">Chinese soft-hair kiwi</name>
    <dbReference type="NCBI Taxonomy" id="1590841"/>
    <lineage>
        <taxon>Eukaryota</taxon>
        <taxon>Viridiplantae</taxon>
        <taxon>Streptophyta</taxon>
        <taxon>Embryophyta</taxon>
        <taxon>Tracheophyta</taxon>
        <taxon>Spermatophyta</taxon>
        <taxon>Magnoliopsida</taxon>
        <taxon>eudicotyledons</taxon>
        <taxon>Gunneridae</taxon>
        <taxon>Pentapetalae</taxon>
        <taxon>asterids</taxon>
        <taxon>Ericales</taxon>
        <taxon>Actinidiaceae</taxon>
        <taxon>Actinidia</taxon>
    </lineage>
</organism>
<feature type="transmembrane region" description="Helical" evidence="6">
    <location>
        <begin position="576"/>
        <end position="596"/>
    </location>
</feature>
<feature type="transmembrane region" description="Helical" evidence="6">
    <location>
        <begin position="767"/>
        <end position="789"/>
    </location>
</feature>
<dbReference type="PANTHER" id="PTHR22950">
    <property type="entry name" value="AMINO ACID TRANSPORTER"/>
    <property type="match status" value="1"/>
</dbReference>
<dbReference type="Proteomes" id="UP000241394">
    <property type="component" value="Chromosome LG16"/>
</dbReference>
<dbReference type="GO" id="GO:0031090">
    <property type="term" value="C:organelle membrane"/>
    <property type="evidence" value="ECO:0007669"/>
    <property type="project" value="UniProtKB-ARBA"/>
</dbReference>
<evidence type="ECO:0000256" key="2">
    <source>
        <dbReference type="ARBA" id="ARBA00022692"/>
    </source>
</evidence>
<evidence type="ECO:0000313" key="8">
    <source>
        <dbReference type="EMBL" id="PSS07537.1"/>
    </source>
</evidence>
<feature type="domain" description="Amino acid transporter transmembrane" evidence="7">
    <location>
        <begin position="493"/>
        <end position="785"/>
    </location>
</feature>
<feature type="transmembrane region" description="Helical" evidence="6">
    <location>
        <begin position="663"/>
        <end position="684"/>
    </location>
</feature>
<protein>
    <submittedName>
        <fullName evidence="8">Sodium-coupled neutral amino acid transporter 6</fullName>
    </submittedName>
</protein>
<feature type="transmembrane region" description="Helical" evidence="6">
    <location>
        <begin position="734"/>
        <end position="755"/>
    </location>
</feature>
<evidence type="ECO:0000256" key="4">
    <source>
        <dbReference type="ARBA" id="ARBA00022989"/>
    </source>
</evidence>
<sequence length="796" mass="86992">MDSNYSALTKNSFVELQMHDENFGSTNPRSSPEDSILKLIPIDGEERHLKLQDLDNELDDDIDFDNLPLIFGGKKTGSGIYGAVFNLTTSIIGAGIMALPATMKVLGLGLGFVLIIFMGILSEFSVELLVRFTVQCKASSYGEVVQAACGRPAKILSEICIIVNNAGVLVVYLIIIGDVMSGSLRHVGVFDQWLGNGVWDHRKLVILVVLVIFLAPLCALEKIDSLSLTSAASVALAVVFVLVAFLVTVIKLFEGTIEAPRMTPDFGSKQAILDLLVVIPIMSNAYVCHFNVQPIYNELEGRSPQKMNQVGRITAVLCIVIYASTAISGYLLFGKNTEADVLTNFDKDLGIRFSSALNYIVRVGYIFHLILVFPVIHFSLRKTVDALVFEGSAPLSESRKRSFALTAVLLALIYFGSTMIPSIWTAFKFTGATTAVSLGFIFPALIALRLSKKGHGLTWVEKLLSWFMLILAIIVSIVGVLGNVYSSLRHVGVFDQWLGNGVWDHRKLVILVVLVIFLAPLCALEKIDSLSLTSAASVALAVVFVLVAFLVTVIKLFEGTIEAPRMTPDFGSKQAILDLLVVIPIMSNAYVCHFNVQPIYNELEGRSPQKMNQVGRITAVLCIVIYASTAISGYLLFGKNTEADVLTNFDKDLGIRFSTALNYIVRVGYIFHLILVFPVIHFSLRQTVDALVFEGSAPLSESRKRSLALTAVLLALIYFGSTMIPSIWTAFKFTGATTAVSLGFIFPSLIALRLSKKGHGLTWVEKLLSWFMLILAIIVSIVGVLGNVYSLKSKSE</sequence>
<name>A0A2R6QFX7_ACTCC</name>
<keyword evidence="3" id="KW-0813">Transport</keyword>
<keyword evidence="2 6" id="KW-0812">Transmembrane</keyword>